<dbReference type="PANTHER" id="PTHR10791:SF30">
    <property type="entry name" value="SUGAR TRANSPORTER SWEET1"/>
    <property type="match status" value="1"/>
</dbReference>
<dbReference type="GO" id="GO:0005886">
    <property type="term" value="C:plasma membrane"/>
    <property type="evidence" value="ECO:0007669"/>
    <property type="project" value="UniProtKB-SubCell"/>
</dbReference>
<organism evidence="14 15">
    <name type="scientific">Plasmopara halstedii</name>
    <name type="common">Downy mildew of sunflower</name>
    <dbReference type="NCBI Taxonomy" id="4781"/>
    <lineage>
        <taxon>Eukaryota</taxon>
        <taxon>Sar</taxon>
        <taxon>Stramenopiles</taxon>
        <taxon>Oomycota</taxon>
        <taxon>Peronosporomycetes</taxon>
        <taxon>Peronosporales</taxon>
        <taxon>Peronosporaceae</taxon>
        <taxon>Plasmopara</taxon>
    </lineage>
</organism>
<dbReference type="OrthoDB" id="409725at2759"/>
<keyword evidence="15" id="KW-1185">Reference proteome</keyword>
<dbReference type="Proteomes" id="UP000054928">
    <property type="component" value="Unassembled WGS sequence"/>
</dbReference>
<dbReference type="Pfam" id="PF03083">
    <property type="entry name" value="MtN3_slv"/>
    <property type="match status" value="2"/>
</dbReference>
<dbReference type="PANTHER" id="PTHR10791">
    <property type="entry name" value="RAG1-ACTIVATING PROTEIN 1"/>
    <property type="match status" value="1"/>
</dbReference>
<dbReference type="FunFam" id="1.20.1280.290:FF:000007">
    <property type="entry name" value="Bidirectional sugar transporter SWEET7"/>
    <property type="match status" value="1"/>
</dbReference>
<dbReference type="InterPro" id="IPR004316">
    <property type="entry name" value="SWEET_rpt"/>
</dbReference>
<dbReference type="FunFam" id="1.20.1280.290:FF:000004">
    <property type="entry name" value="Sugar transporter SWEET"/>
    <property type="match status" value="1"/>
</dbReference>
<name>A0A0P1AJB3_PLAHL</name>
<evidence type="ECO:0000256" key="12">
    <source>
        <dbReference type="ARBA" id="ARBA00023136"/>
    </source>
</evidence>
<feature type="transmembrane region" description="Helical" evidence="13">
    <location>
        <begin position="97"/>
        <end position="124"/>
    </location>
</feature>
<keyword evidence="9" id="KW-0677">Repeat</keyword>
<dbReference type="RefSeq" id="XP_024577003.1">
    <property type="nucleotide sequence ID" value="XM_024726313.1"/>
</dbReference>
<dbReference type="Gene3D" id="1.20.1280.290">
    <property type="match status" value="2"/>
</dbReference>
<feature type="transmembrane region" description="Helical" evidence="13">
    <location>
        <begin position="38"/>
        <end position="56"/>
    </location>
</feature>
<dbReference type="STRING" id="4781.A0A0P1AJB3"/>
<sequence>MSELDIVNVAATIMTIVLLFSPLPDYRRIQSQKCTGEVRVLPVCMLGVTCYTWAIYGYLSGIYFPIMSINVFGTLTSLGFSLVYYRWSSDRSTLHKMGALVGLWILITLLVIGLCKTNVIPLSLYFQKKIIGFAAVFINIFLYASPMKTIKIVLRTKSAASLPVTMCCVNLVTGSLWMLFGILTNDMFVVIPNALGVMLSAIQVLLCVRFRHLEIVIAAHDITVMEVKSEALL</sequence>
<comment type="subcellular location">
    <subcellularLocation>
        <location evidence="1">Cell membrane</location>
        <topology evidence="1">Multi-pass membrane protein</topology>
    </subcellularLocation>
    <subcellularLocation>
        <location evidence="2">Golgi apparatus membrane</location>
        <topology evidence="2">Multi-pass membrane protein</topology>
    </subcellularLocation>
</comment>
<keyword evidence="12 13" id="KW-0472">Membrane</keyword>
<feature type="transmembrane region" description="Helical" evidence="13">
    <location>
        <begin position="189"/>
        <end position="208"/>
    </location>
</feature>
<evidence type="ECO:0000256" key="10">
    <source>
        <dbReference type="ARBA" id="ARBA00022989"/>
    </source>
</evidence>
<keyword evidence="11" id="KW-0333">Golgi apparatus</keyword>
<evidence type="ECO:0000256" key="4">
    <source>
        <dbReference type="ARBA" id="ARBA00021741"/>
    </source>
</evidence>
<evidence type="ECO:0000256" key="8">
    <source>
        <dbReference type="ARBA" id="ARBA00022692"/>
    </source>
</evidence>
<evidence type="ECO:0000256" key="11">
    <source>
        <dbReference type="ARBA" id="ARBA00023034"/>
    </source>
</evidence>
<evidence type="ECO:0000256" key="3">
    <source>
        <dbReference type="ARBA" id="ARBA00007809"/>
    </source>
</evidence>
<dbReference type="EMBL" id="CCYD01000523">
    <property type="protein sequence ID" value="CEG40634.1"/>
    <property type="molecule type" value="Genomic_DNA"/>
</dbReference>
<dbReference type="GeneID" id="36405875"/>
<evidence type="ECO:0000256" key="9">
    <source>
        <dbReference type="ARBA" id="ARBA00022737"/>
    </source>
</evidence>
<feature type="transmembrane region" description="Helical" evidence="13">
    <location>
        <begin position="6"/>
        <end position="26"/>
    </location>
</feature>
<keyword evidence="6" id="KW-1003">Cell membrane</keyword>
<keyword evidence="10 13" id="KW-1133">Transmembrane helix</keyword>
<evidence type="ECO:0000256" key="13">
    <source>
        <dbReference type="SAM" id="Phobius"/>
    </source>
</evidence>
<evidence type="ECO:0000313" key="14">
    <source>
        <dbReference type="EMBL" id="CEG40634.1"/>
    </source>
</evidence>
<dbReference type="AlphaFoldDB" id="A0A0P1AJB3"/>
<evidence type="ECO:0000256" key="5">
    <source>
        <dbReference type="ARBA" id="ARBA00022448"/>
    </source>
</evidence>
<evidence type="ECO:0000256" key="2">
    <source>
        <dbReference type="ARBA" id="ARBA00004653"/>
    </source>
</evidence>
<evidence type="ECO:0000313" key="15">
    <source>
        <dbReference type="Proteomes" id="UP000054928"/>
    </source>
</evidence>
<dbReference type="GO" id="GO:0000139">
    <property type="term" value="C:Golgi membrane"/>
    <property type="evidence" value="ECO:0007669"/>
    <property type="project" value="UniProtKB-SubCell"/>
</dbReference>
<accession>A0A0P1AJB3</accession>
<proteinExistence type="inferred from homology"/>
<keyword evidence="8 13" id="KW-0812">Transmembrane</keyword>
<dbReference type="OMA" id="MIFCNCY"/>
<comment type="similarity">
    <text evidence="3">Belongs to the SWEET sugar transporter family.</text>
</comment>
<evidence type="ECO:0000256" key="1">
    <source>
        <dbReference type="ARBA" id="ARBA00004651"/>
    </source>
</evidence>
<dbReference type="GO" id="GO:0051119">
    <property type="term" value="F:sugar transmembrane transporter activity"/>
    <property type="evidence" value="ECO:0007669"/>
    <property type="project" value="InterPro"/>
</dbReference>
<keyword evidence="7" id="KW-0762">Sugar transport</keyword>
<protein>
    <recommendedName>
        <fullName evidence="4">Sugar transporter SWEET1</fullName>
    </recommendedName>
</protein>
<feature type="transmembrane region" description="Helical" evidence="13">
    <location>
        <begin position="62"/>
        <end position="85"/>
    </location>
</feature>
<feature type="transmembrane region" description="Helical" evidence="13">
    <location>
        <begin position="159"/>
        <end position="183"/>
    </location>
</feature>
<evidence type="ECO:0000256" key="7">
    <source>
        <dbReference type="ARBA" id="ARBA00022597"/>
    </source>
</evidence>
<reference evidence="15" key="1">
    <citation type="submission" date="2014-09" db="EMBL/GenBank/DDBJ databases">
        <authorList>
            <person name="Sharma Rahul"/>
            <person name="Thines Marco"/>
        </authorList>
    </citation>
    <scope>NUCLEOTIDE SEQUENCE [LARGE SCALE GENOMIC DNA]</scope>
</reference>
<keyword evidence="5" id="KW-0813">Transport</keyword>
<evidence type="ECO:0000256" key="6">
    <source>
        <dbReference type="ARBA" id="ARBA00022475"/>
    </source>
</evidence>
<feature type="transmembrane region" description="Helical" evidence="13">
    <location>
        <begin position="130"/>
        <end position="147"/>
    </location>
</feature>
<dbReference type="InterPro" id="IPR047664">
    <property type="entry name" value="SWEET"/>
</dbReference>